<evidence type="ECO:0000256" key="1">
    <source>
        <dbReference type="ARBA" id="ARBA00000077"/>
    </source>
</evidence>
<keyword evidence="7" id="KW-0479">Metal-binding</keyword>
<dbReference type="GO" id="GO:0043137">
    <property type="term" value="P:DNA replication, removal of RNA primer"/>
    <property type="evidence" value="ECO:0007669"/>
    <property type="project" value="TreeGrafter"/>
</dbReference>
<dbReference type="PANTHER" id="PTHR10642">
    <property type="entry name" value="RIBONUCLEASE H1"/>
    <property type="match status" value="1"/>
</dbReference>
<dbReference type="RefSeq" id="WP_094664344.1">
    <property type="nucleotide sequence ID" value="NZ_MWWV01000011.1"/>
</dbReference>
<feature type="compositionally biased region" description="Gly residues" evidence="11">
    <location>
        <begin position="207"/>
        <end position="217"/>
    </location>
</feature>
<proteinExistence type="inferred from homology"/>
<feature type="compositionally biased region" description="Low complexity" evidence="11">
    <location>
        <begin position="218"/>
        <end position="229"/>
    </location>
</feature>
<dbReference type="Gene3D" id="3.30.420.10">
    <property type="entry name" value="Ribonuclease H-like superfamily/Ribonuclease H"/>
    <property type="match status" value="1"/>
</dbReference>
<feature type="domain" description="RNase H type-1" evidence="12">
    <location>
        <begin position="1"/>
        <end position="152"/>
    </location>
</feature>
<accession>A0A261FDF0</accession>
<keyword evidence="9" id="KW-0378">Hydrolase</keyword>
<keyword evidence="6" id="KW-0540">Nuclease</keyword>
<keyword evidence="8" id="KW-0255">Endonuclease</keyword>
<dbReference type="EC" id="3.1.26.4" evidence="5"/>
<dbReference type="InterPro" id="IPR022892">
    <property type="entry name" value="RNaseHI"/>
</dbReference>
<dbReference type="PANTHER" id="PTHR10642:SF26">
    <property type="entry name" value="RIBONUCLEASE H1"/>
    <property type="match status" value="1"/>
</dbReference>
<dbReference type="Proteomes" id="UP000216444">
    <property type="component" value="Unassembled WGS sequence"/>
</dbReference>
<dbReference type="InterPro" id="IPR012337">
    <property type="entry name" value="RNaseH-like_sf"/>
</dbReference>
<dbReference type="AlphaFoldDB" id="A0A261FDF0"/>
<name>A0A261FDF0_9BIFI</name>
<feature type="compositionally biased region" description="Basic and acidic residues" evidence="11">
    <location>
        <begin position="233"/>
        <end position="255"/>
    </location>
</feature>
<comment type="catalytic activity">
    <reaction evidence="1">
        <text>Endonucleolytic cleavage to 5'-phosphomonoester.</text>
        <dbReference type="EC" id="3.1.26.4"/>
    </reaction>
</comment>
<reference evidence="13 14" key="1">
    <citation type="journal article" date="2017" name="BMC Genomics">
        <title>Comparative genomic and phylogenomic analyses of the Bifidobacteriaceae family.</title>
        <authorList>
            <person name="Lugli G.A."/>
            <person name="Milani C."/>
            <person name="Turroni F."/>
            <person name="Duranti S."/>
            <person name="Mancabelli L."/>
            <person name="Mangifesta M."/>
            <person name="Ferrario C."/>
            <person name="Modesto M."/>
            <person name="Mattarelli P."/>
            <person name="Jiri K."/>
            <person name="van Sinderen D."/>
            <person name="Ventura M."/>
        </authorList>
    </citation>
    <scope>NUCLEOTIDE SEQUENCE [LARGE SCALE GENOMIC DNA]</scope>
    <source>
        <strain evidence="13 14">DSM 100201</strain>
    </source>
</reference>
<comment type="subunit">
    <text evidence="4">Monomer.</text>
</comment>
<keyword evidence="14" id="KW-1185">Reference proteome</keyword>
<dbReference type="GO" id="GO:0046872">
    <property type="term" value="F:metal ion binding"/>
    <property type="evidence" value="ECO:0007669"/>
    <property type="project" value="UniProtKB-KW"/>
</dbReference>
<evidence type="ECO:0000313" key="13">
    <source>
        <dbReference type="EMBL" id="OZG57164.1"/>
    </source>
</evidence>
<evidence type="ECO:0000256" key="2">
    <source>
        <dbReference type="ARBA" id="ARBA00001946"/>
    </source>
</evidence>
<dbReference type="InterPro" id="IPR050092">
    <property type="entry name" value="RNase_H"/>
</dbReference>
<feature type="compositionally biased region" description="Basic and acidic residues" evidence="11">
    <location>
        <begin position="340"/>
        <end position="354"/>
    </location>
</feature>
<evidence type="ECO:0000256" key="6">
    <source>
        <dbReference type="ARBA" id="ARBA00022722"/>
    </source>
</evidence>
<comment type="similarity">
    <text evidence="3">Belongs to the RNase H family.</text>
</comment>
<evidence type="ECO:0000256" key="9">
    <source>
        <dbReference type="ARBA" id="ARBA00022801"/>
    </source>
</evidence>
<protein>
    <recommendedName>
        <fullName evidence="5">ribonuclease H</fullName>
        <ecNumber evidence="5">3.1.26.4</ecNumber>
    </recommendedName>
</protein>
<dbReference type="InterPro" id="IPR002156">
    <property type="entry name" value="RNaseH_domain"/>
</dbReference>
<evidence type="ECO:0000256" key="5">
    <source>
        <dbReference type="ARBA" id="ARBA00012180"/>
    </source>
</evidence>
<dbReference type="InterPro" id="IPR036397">
    <property type="entry name" value="RNaseH_sf"/>
</dbReference>
<feature type="region of interest" description="Disordered" evidence="11">
    <location>
        <begin position="207"/>
        <end position="260"/>
    </location>
</feature>
<evidence type="ECO:0000256" key="3">
    <source>
        <dbReference type="ARBA" id="ARBA00005300"/>
    </source>
</evidence>
<dbReference type="EMBL" id="MWWV01000011">
    <property type="protein sequence ID" value="OZG57164.1"/>
    <property type="molecule type" value="Genomic_DNA"/>
</dbReference>
<organism evidence="13 14">
    <name type="scientific">Bifidobacterium tissieri</name>
    <dbReference type="NCBI Taxonomy" id="1630162"/>
    <lineage>
        <taxon>Bacteria</taxon>
        <taxon>Bacillati</taxon>
        <taxon>Actinomycetota</taxon>
        <taxon>Actinomycetes</taxon>
        <taxon>Bifidobacteriales</taxon>
        <taxon>Bifidobacteriaceae</taxon>
        <taxon>Bifidobacterium</taxon>
    </lineage>
</organism>
<feature type="compositionally biased region" description="Basic and acidic residues" evidence="11">
    <location>
        <begin position="24"/>
        <end position="41"/>
    </location>
</feature>
<feature type="region of interest" description="Disordered" evidence="11">
    <location>
        <begin position="301"/>
        <end position="424"/>
    </location>
</feature>
<dbReference type="GO" id="GO:0003676">
    <property type="term" value="F:nucleic acid binding"/>
    <property type="evidence" value="ECO:0007669"/>
    <property type="project" value="InterPro"/>
</dbReference>
<dbReference type="SUPFAM" id="SSF53098">
    <property type="entry name" value="Ribonuclease H-like"/>
    <property type="match status" value="1"/>
</dbReference>
<dbReference type="CDD" id="cd09278">
    <property type="entry name" value="RNase_HI_prokaryote_like"/>
    <property type="match status" value="1"/>
</dbReference>
<dbReference type="GO" id="GO:0004523">
    <property type="term" value="F:RNA-DNA hybrid ribonuclease activity"/>
    <property type="evidence" value="ECO:0007669"/>
    <property type="project" value="UniProtKB-EC"/>
</dbReference>
<comment type="caution">
    <text evidence="13">The sequence shown here is derived from an EMBL/GenBank/DDBJ whole genome shotgun (WGS) entry which is preliminary data.</text>
</comment>
<evidence type="ECO:0000256" key="7">
    <source>
        <dbReference type="ARBA" id="ARBA00022723"/>
    </source>
</evidence>
<evidence type="ECO:0000313" key="14">
    <source>
        <dbReference type="Proteomes" id="UP000216444"/>
    </source>
</evidence>
<dbReference type="Pfam" id="PF00075">
    <property type="entry name" value="RNase_H"/>
    <property type="match status" value="1"/>
</dbReference>
<gene>
    <name evidence="13" type="ORF">BTIS_1571</name>
</gene>
<feature type="compositionally biased region" description="Polar residues" evidence="11">
    <location>
        <begin position="368"/>
        <end position="398"/>
    </location>
</feature>
<dbReference type="PROSITE" id="PS50879">
    <property type="entry name" value="RNASE_H_1"/>
    <property type="match status" value="1"/>
</dbReference>
<comment type="cofactor">
    <cofactor evidence="2">
        <name>Mg(2+)</name>
        <dbReference type="ChEBI" id="CHEBI:18420"/>
    </cofactor>
</comment>
<evidence type="ECO:0000256" key="8">
    <source>
        <dbReference type="ARBA" id="ARBA00022759"/>
    </source>
</evidence>
<keyword evidence="10" id="KW-0460">Magnesium</keyword>
<evidence type="ECO:0000256" key="11">
    <source>
        <dbReference type="SAM" id="MobiDB-lite"/>
    </source>
</evidence>
<evidence type="ECO:0000256" key="10">
    <source>
        <dbReference type="ARBA" id="ARBA00022842"/>
    </source>
</evidence>
<evidence type="ECO:0000259" key="12">
    <source>
        <dbReference type="PROSITE" id="PS50879"/>
    </source>
</evidence>
<sequence>MTITVSTDGSALGNPNGPMGWAWADHEAHAGGRPGHEHSGDCDAGGATNGTNQIGELCAVLEVLRAHPGSEPLVIETDSQYAINCSTKWVHGWKRNGWRNSQKKPVKNAAVIKAIDVELAKRPGPVKFVWVKGHAGNAGNEKVDELARTYAEDCRSGARDGYLPKEGWESLLASEYAKGTDVPADAQMLMDGKITAAEYHLGHGEDTGGVGAAGGSSGSAARADARGTGVAADRSERTDRGERSHTSHTSRDRGTKSLTQRLAGEEGVPELADFSAASTATNASAGGTGIGSSNRTVGIDVDNGSVDDGGTIISGNINGGTTGDRAAGHASAGSTPTEIDTDRRNAATAEDGRNAAHSRQLAEPQASGPATGTVNDIVQNTRQTAARQTSPAASQSPRRATGSGLHASGRIRITPPPSSSPSFAGGTITINGTISFTGTVDADGYMQLDGDVTIIPHGSRG</sequence>
<evidence type="ECO:0000256" key="4">
    <source>
        <dbReference type="ARBA" id="ARBA00011245"/>
    </source>
</evidence>
<feature type="region of interest" description="Disordered" evidence="11">
    <location>
        <begin position="1"/>
        <end position="47"/>
    </location>
</feature>